<organism evidence="1 2">
    <name type="scientific">Vibrio mediterranei</name>
    <dbReference type="NCBI Taxonomy" id="689"/>
    <lineage>
        <taxon>Bacteria</taxon>
        <taxon>Pseudomonadati</taxon>
        <taxon>Pseudomonadota</taxon>
        <taxon>Gammaproteobacteria</taxon>
        <taxon>Vibrionales</taxon>
        <taxon>Vibrionaceae</taxon>
        <taxon>Vibrio</taxon>
    </lineage>
</organism>
<protein>
    <submittedName>
        <fullName evidence="1">Uncharacterized protein</fullName>
    </submittedName>
</protein>
<name>A0AAN1FCX9_9VIBR</name>
<reference evidence="2" key="1">
    <citation type="submission" date="2016-12" db="EMBL/GenBank/DDBJ databases">
        <title>Comparative genomic analysis reveals the diversity, evolution, and environmental adaptation strategies of the genus Vibrio.</title>
        <authorList>
            <person name="Lin H."/>
            <person name="Wang X."/>
            <person name="Zhang X.-H."/>
        </authorList>
    </citation>
    <scope>NUCLEOTIDE SEQUENCE [LARGE SCALE GENOMIC DNA]</scope>
    <source>
        <strain evidence="2">QT6D1</strain>
    </source>
</reference>
<gene>
    <name evidence="1" type="ORF">BSZ05_00110</name>
</gene>
<dbReference type="KEGG" id="vsh:BSZ05_00110"/>
<evidence type="ECO:0000313" key="2">
    <source>
        <dbReference type="Proteomes" id="UP000197092"/>
    </source>
</evidence>
<sequence>MQYVYVNDVYDEQYRITPPLQVQLVSGDIPEEELEIREILRCWIDTGLGPFQTAKKSKLDFWRHANNFSRLSLILNTLLKHKAYYFAAKRVASLWRFGSIEKAYLEYLLTKHVGVKSQD</sequence>
<dbReference type="AlphaFoldDB" id="A0AAN1FCX9"/>
<proteinExistence type="predicted"/>
<dbReference type="Proteomes" id="UP000197092">
    <property type="component" value="Chromosome 1"/>
</dbReference>
<evidence type="ECO:0000313" key="1">
    <source>
        <dbReference type="EMBL" id="ASI88339.1"/>
    </source>
</evidence>
<dbReference type="RefSeq" id="WP_038225854.1">
    <property type="nucleotide sequence ID" value="NZ_CP018308.1"/>
</dbReference>
<accession>A0AAN1FCX9</accession>
<dbReference type="EMBL" id="CP018308">
    <property type="protein sequence ID" value="ASI88339.1"/>
    <property type="molecule type" value="Genomic_DNA"/>
</dbReference>